<dbReference type="EMBL" id="JAANER010000006">
    <property type="protein sequence ID" value="KAG9188401.1"/>
    <property type="molecule type" value="Genomic_DNA"/>
</dbReference>
<organism evidence="2 3">
    <name type="scientific">Alternaria panax</name>
    <dbReference type="NCBI Taxonomy" id="48097"/>
    <lineage>
        <taxon>Eukaryota</taxon>
        <taxon>Fungi</taxon>
        <taxon>Dikarya</taxon>
        <taxon>Ascomycota</taxon>
        <taxon>Pezizomycotina</taxon>
        <taxon>Dothideomycetes</taxon>
        <taxon>Pleosporomycetidae</taxon>
        <taxon>Pleosporales</taxon>
        <taxon>Pleosporineae</taxon>
        <taxon>Pleosporaceae</taxon>
        <taxon>Alternaria</taxon>
        <taxon>Alternaria sect. Panax</taxon>
    </lineage>
</organism>
<feature type="region of interest" description="Disordered" evidence="1">
    <location>
        <begin position="1"/>
        <end position="20"/>
    </location>
</feature>
<dbReference type="AlphaFoldDB" id="A0AAD4FGS2"/>
<sequence length="286" mass="31913">MPSFNKFKNKLTSGESKGDKKAKLIPLRLTFTELPQPDDYVIGSFDDLYSKTVRVWNGSDWNDNVMNGATGTPFQSSHHVPGEGAKSRKDFKDGKFGFCLEWRGLEHEGKVHRVRCMNSFAVKSQQCTDHPKTVFKDGPNRVYDLMNWRETVTYGMIKDSGTEEAPLTDDQLKSKAVEELTNLQVKMDEAIENGQDVDELNATIAAKEKAISNKTYLLEKRLDTKVAATSKFSSPGAIYSSRKTASNSAPGNPTLDAKANRNPNDKKKRKTGYTKGFTNSLQGIKE</sequence>
<feature type="compositionally biased region" description="Polar residues" evidence="1">
    <location>
        <begin position="276"/>
        <end position="286"/>
    </location>
</feature>
<name>A0AAD4FGS2_9PLEO</name>
<protein>
    <submittedName>
        <fullName evidence="2">Uncharacterized protein</fullName>
    </submittedName>
</protein>
<comment type="caution">
    <text evidence="2">The sequence shown here is derived from an EMBL/GenBank/DDBJ whole genome shotgun (WGS) entry which is preliminary data.</text>
</comment>
<gene>
    <name evidence="2" type="ORF">G6011_02324</name>
</gene>
<evidence type="ECO:0000256" key="1">
    <source>
        <dbReference type="SAM" id="MobiDB-lite"/>
    </source>
</evidence>
<feature type="region of interest" description="Disordered" evidence="1">
    <location>
        <begin position="236"/>
        <end position="286"/>
    </location>
</feature>
<accession>A0AAD4FGS2</accession>
<dbReference type="Proteomes" id="UP001199106">
    <property type="component" value="Unassembled WGS sequence"/>
</dbReference>
<reference evidence="2" key="1">
    <citation type="submission" date="2021-07" db="EMBL/GenBank/DDBJ databases">
        <title>Genome Resource of American Ginseng Black Spot Pathogen Alternaria panax.</title>
        <authorList>
            <person name="Qiu C."/>
            <person name="Wang W."/>
            <person name="Liu Z."/>
        </authorList>
    </citation>
    <scope>NUCLEOTIDE SEQUENCE</scope>
    <source>
        <strain evidence="2">BNCC115425</strain>
    </source>
</reference>
<proteinExistence type="predicted"/>
<feature type="compositionally biased region" description="Polar residues" evidence="1">
    <location>
        <begin position="241"/>
        <end position="251"/>
    </location>
</feature>
<keyword evidence="3" id="KW-1185">Reference proteome</keyword>
<evidence type="ECO:0000313" key="2">
    <source>
        <dbReference type="EMBL" id="KAG9188401.1"/>
    </source>
</evidence>
<evidence type="ECO:0000313" key="3">
    <source>
        <dbReference type="Proteomes" id="UP001199106"/>
    </source>
</evidence>